<keyword evidence="1" id="KW-0812">Transmembrane</keyword>
<organism evidence="2 3">
    <name type="scientific">Cyanobacterium stanieri (strain ATCC 29140 / PCC 7202)</name>
    <dbReference type="NCBI Taxonomy" id="292563"/>
    <lineage>
        <taxon>Bacteria</taxon>
        <taxon>Bacillati</taxon>
        <taxon>Cyanobacteriota</taxon>
        <taxon>Cyanophyceae</taxon>
        <taxon>Oscillatoriophycideae</taxon>
        <taxon>Chroococcales</taxon>
        <taxon>Geminocystaceae</taxon>
        <taxon>Cyanobacterium</taxon>
    </lineage>
</organism>
<evidence type="ECO:0000313" key="2">
    <source>
        <dbReference type="EMBL" id="AFZ48110.1"/>
    </source>
</evidence>
<keyword evidence="3" id="KW-1185">Reference proteome</keyword>
<reference evidence="3" key="1">
    <citation type="journal article" date="2013" name="Proc. Natl. Acad. Sci. U.S.A.">
        <title>Improving the coverage of the cyanobacterial phylum using diversity-driven genome sequencing.</title>
        <authorList>
            <person name="Shih P.M."/>
            <person name="Wu D."/>
            <person name="Latifi A."/>
            <person name="Axen S.D."/>
            <person name="Fewer D.P."/>
            <person name="Talla E."/>
            <person name="Calteau A."/>
            <person name="Cai F."/>
            <person name="Tandeau de Marsac N."/>
            <person name="Rippka R."/>
            <person name="Herdman M."/>
            <person name="Sivonen K."/>
            <person name="Coursin T."/>
            <person name="Laurent T."/>
            <person name="Goodwin L."/>
            <person name="Nolan M."/>
            <person name="Davenport K.W."/>
            <person name="Han C.S."/>
            <person name="Rubin E.M."/>
            <person name="Eisen J.A."/>
            <person name="Woyke T."/>
            <person name="Gugger M."/>
            <person name="Kerfeld C.A."/>
        </authorList>
    </citation>
    <scope>NUCLEOTIDE SEQUENCE [LARGE SCALE GENOMIC DNA]</scope>
    <source>
        <strain evidence="3">ATCC 29140 / PCC 7202</strain>
    </source>
</reference>
<dbReference type="KEGG" id="csn:Cyast_2160"/>
<dbReference type="EMBL" id="CP003940">
    <property type="protein sequence ID" value="AFZ48110.1"/>
    <property type="molecule type" value="Genomic_DNA"/>
</dbReference>
<dbReference type="HOGENOM" id="CLU_1011272_0_0_3"/>
<keyword evidence="1" id="KW-0472">Membrane</keyword>
<proteinExistence type="predicted"/>
<keyword evidence="1" id="KW-1133">Transmembrane helix</keyword>
<evidence type="ECO:0000256" key="1">
    <source>
        <dbReference type="SAM" id="Phobius"/>
    </source>
</evidence>
<evidence type="ECO:0000313" key="3">
    <source>
        <dbReference type="Proteomes" id="UP000010483"/>
    </source>
</evidence>
<dbReference type="AlphaFoldDB" id="K9YNW7"/>
<dbReference type="NCBIfam" id="TIGR04533">
    <property type="entry name" value="cyanosortB_assc"/>
    <property type="match status" value="2"/>
</dbReference>
<accession>K9YNW7</accession>
<feature type="transmembrane region" description="Helical" evidence="1">
    <location>
        <begin position="12"/>
        <end position="32"/>
    </location>
</feature>
<dbReference type="eggNOG" id="ENOG502ZVXU">
    <property type="taxonomic scope" value="Bacteria"/>
</dbReference>
<gene>
    <name evidence="2" type="ordered locus">Cyast_2160</name>
</gene>
<sequence length="300" mass="35009">MTDKKRKIPSSYLWLMVILLLLTIIGVFPGYLRGGNWEWSQENQPSNMRLINRLRNEPILVENWQLSERHRLRLSGKTWYWQRMEQNGQQMSLLIHPQPYYKDKPSVEWTDLQGLNVHGSFCLQTISETLSLSPAELEIESSAETIADLISQKDVSRDTLNSILESLPPSCSRAFTIRNIDNQEVIIPLVDAQDWSTDSQNIITFETENNTNITALFERGWNQNNTVAMVNWYAWQDGGHYKPSRWFLRDLQSQIRGDRTGWVAISLRLYISPLEEIQSREEEITIIAQKVQKQIMEKIN</sequence>
<dbReference type="BioCyc" id="CSTA292563:G1353-2165-MONOMER"/>
<dbReference type="Proteomes" id="UP000010483">
    <property type="component" value="Chromosome"/>
</dbReference>
<protein>
    <submittedName>
        <fullName evidence="2">Uncharacterized protein</fullName>
    </submittedName>
</protein>
<name>K9YNW7_CYASC</name>
<dbReference type="InterPro" id="IPR030917">
    <property type="entry name" value="Cyanoexo_CrtB_assoc"/>
</dbReference>
<dbReference type="STRING" id="292563.Cyast_2160"/>